<feature type="compositionally biased region" description="Pro residues" evidence="1">
    <location>
        <begin position="156"/>
        <end position="169"/>
    </location>
</feature>
<evidence type="ECO:0000313" key="3">
    <source>
        <dbReference type="EMBL" id="SHK25067.1"/>
    </source>
</evidence>
<accession>A0A1M6QYC0</accession>
<evidence type="ECO:0000259" key="2">
    <source>
        <dbReference type="Pfam" id="PF02120"/>
    </source>
</evidence>
<feature type="compositionally biased region" description="Pro residues" evidence="1">
    <location>
        <begin position="70"/>
        <end position="86"/>
    </location>
</feature>
<keyword evidence="4" id="KW-1185">Reference proteome</keyword>
<protein>
    <submittedName>
        <fullName evidence="3">Hook-length control protein FliK</fullName>
    </submittedName>
</protein>
<organism evidence="3 4">
    <name type="scientific">Muricoccus roseus</name>
    <dbReference type="NCBI Taxonomy" id="198092"/>
    <lineage>
        <taxon>Bacteria</taxon>
        <taxon>Pseudomonadati</taxon>
        <taxon>Pseudomonadota</taxon>
        <taxon>Alphaproteobacteria</taxon>
        <taxon>Acetobacterales</taxon>
        <taxon>Roseomonadaceae</taxon>
        <taxon>Muricoccus</taxon>
    </lineage>
</organism>
<feature type="region of interest" description="Disordered" evidence="1">
    <location>
        <begin position="68"/>
        <end position="341"/>
    </location>
</feature>
<dbReference type="Pfam" id="PF02120">
    <property type="entry name" value="Flg_hook"/>
    <property type="match status" value="1"/>
</dbReference>
<feature type="domain" description="Flagellar hook-length control protein-like C-terminal" evidence="2">
    <location>
        <begin position="366"/>
        <end position="425"/>
    </location>
</feature>
<dbReference type="Proteomes" id="UP000184387">
    <property type="component" value="Unassembled WGS sequence"/>
</dbReference>
<feature type="compositionally biased region" description="Gly residues" evidence="1">
    <location>
        <begin position="446"/>
        <end position="472"/>
    </location>
</feature>
<feature type="compositionally biased region" description="Basic and acidic residues" evidence="1">
    <location>
        <begin position="265"/>
        <end position="279"/>
    </location>
</feature>
<evidence type="ECO:0000313" key="4">
    <source>
        <dbReference type="Proteomes" id="UP000184387"/>
    </source>
</evidence>
<dbReference type="InterPro" id="IPR038610">
    <property type="entry name" value="FliK-like_C_sf"/>
</dbReference>
<feature type="compositionally biased region" description="Low complexity" evidence="1">
    <location>
        <begin position="177"/>
        <end position="192"/>
    </location>
</feature>
<proteinExistence type="predicted"/>
<gene>
    <name evidence="3" type="ORF">SAMN02745194_04544</name>
</gene>
<evidence type="ECO:0000256" key="1">
    <source>
        <dbReference type="SAM" id="MobiDB-lite"/>
    </source>
</evidence>
<feature type="compositionally biased region" description="Low complexity" evidence="1">
    <location>
        <begin position="113"/>
        <end position="123"/>
    </location>
</feature>
<reference evidence="3 4" key="1">
    <citation type="submission" date="2016-11" db="EMBL/GenBank/DDBJ databases">
        <authorList>
            <person name="Jaros S."/>
            <person name="Januszkiewicz K."/>
            <person name="Wedrychowicz H."/>
        </authorList>
    </citation>
    <scope>NUCLEOTIDE SEQUENCE [LARGE SCALE GENOMIC DNA]</scope>
    <source>
        <strain evidence="3 4">DSM 14916</strain>
    </source>
</reference>
<feature type="region of interest" description="Disordered" evidence="1">
    <location>
        <begin position="446"/>
        <end position="480"/>
    </location>
</feature>
<dbReference type="EMBL" id="FQZF01000039">
    <property type="protein sequence ID" value="SHK25067.1"/>
    <property type="molecule type" value="Genomic_DNA"/>
</dbReference>
<dbReference type="InterPro" id="IPR021136">
    <property type="entry name" value="Flagellar_hook_control-like_C"/>
</dbReference>
<dbReference type="RefSeq" id="WP_073139305.1">
    <property type="nucleotide sequence ID" value="NZ_FQZF01000039.1"/>
</dbReference>
<dbReference type="AlphaFoldDB" id="A0A1M6QYC0"/>
<feature type="compositionally biased region" description="Pro residues" evidence="1">
    <location>
        <begin position="321"/>
        <end position="337"/>
    </location>
</feature>
<sequence>MDALEKLPMAMPARGAAMPQNGVPQNGGAFSAALDDALAQAGAAVAGASAEAAVSSALPGTAPALAAPALPAPGKTPAPSPAPLPDSPLTAGQPVVTEGQAAPPSEAPPLLPQPSLAEPATAAPAPPGEHLAEAEREEETDAATLAPATTAEFLPAPAPPLPAPAPAEPARPVQRNPEPMADAASPADAPAPRAAPAPAAPPAAPSGHPAPAGQVTPKPSAAPSSAPMEAGSDEAQPRREGPVAQPAARTGPTAEWQEPSSLSRPADERPRAELARPTDAEIQPTASTEGPLPVAAHRDGGSPETVTAAAPASLPGVTPATPLPGSPVASAPPPEAPAPARFVPRTAPAEQVAPVAIALALGGGAEGRIALSLDPVELGRVEVVVERVGEAAHVQVAAERPETLALLARDAGALDRALGGAGIGAEGGRSLSFSLLGGDAGAAGGGSFGAPGGEGGRNRGGQGGGGWRGGDGPIVPDDAGPRRQSLLGLLDIAI</sequence>
<feature type="compositionally biased region" description="Pro residues" evidence="1">
    <location>
        <begin position="193"/>
        <end position="204"/>
    </location>
</feature>
<name>A0A1M6QYC0_9PROT</name>
<feature type="compositionally biased region" description="Low complexity" evidence="1">
    <location>
        <begin position="142"/>
        <end position="155"/>
    </location>
</feature>
<dbReference type="STRING" id="198092.SAMN02745194_04544"/>
<dbReference type="Gene3D" id="3.30.750.140">
    <property type="match status" value="1"/>
</dbReference>